<reference evidence="2 3" key="1">
    <citation type="submission" date="2021-04" db="EMBL/GenBank/DDBJ databases">
        <title>Chitinophaga sp. nov., isolated from the rhizosphere soil.</title>
        <authorList>
            <person name="He S."/>
        </authorList>
    </citation>
    <scope>NUCLEOTIDE SEQUENCE [LARGE SCALE GENOMIC DNA]</scope>
    <source>
        <strain evidence="2 3">2R12</strain>
    </source>
</reference>
<evidence type="ECO:0000313" key="3">
    <source>
        <dbReference type="Proteomes" id="UP000676386"/>
    </source>
</evidence>
<dbReference type="InterPro" id="IPR011989">
    <property type="entry name" value="ARM-like"/>
</dbReference>
<dbReference type="RefSeq" id="WP_211974142.1">
    <property type="nucleotide sequence ID" value="NZ_CBFHAM010000024.1"/>
</dbReference>
<dbReference type="Gene3D" id="1.25.10.10">
    <property type="entry name" value="Leucine-rich Repeat Variant"/>
    <property type="match status" value="1"/>
</dbReference>
<dbReference type="Proteomes" id="UP000676386">
    <property type="component" value="Unassembled WGS sequence"/>
</dbReference>
<proteinExistence type="predicted"/>
<comment type="caution">
    <text evidence="2">The sequence shown here is derived from an EMBL/GenBank/DDBJ whole genome shotgun (WGS) entry which is preliminary data.</text>
</comment>
<sequence>MSTLLDEIKARRNANTEQSLMMLDMVPLSDTDTKYSLLSSAAHYLHDPAIIQKWIALLAAETDTQLKADMLFRLAAIGFSAIPDKTGFITLLSDMLQQDESRDIILPLLGRFSVTDKNAREKLRSFYLQQDNADTSRQILSWLLIPADADEADITFYQRIIDKVDADDKRVLVNRLLLQDRLEPAKIEKLLQPEEPAAIKEMVLRYCVDRSLIFETALCHLVRNDASPVLRKWSIQLLAVHGIRETGVLDTILHALKQDPDPAVRQAAHQVFIYSLSLTPAIIAHLCDSLLTEKDTSTASQLLQLLAPYTERNESLTNALLHLLDKDIQTAVAVQLYNILGRLVPKRFTLFEKFISAYDKEQHDDCKAAILKSITSAVTFGDELNSFYEKALEAPSHAIKEWAIQGILLIPLTAENTRVVAAAAPVLLHQELSRELRLLLARKISCIPRLPDAAIQVFSRLADHDTDNQIKAVCIEVQEQAITQNGGEHINWEQWLHKADVEHDLSGIFPHIWLFYDDNPRMANSILRAALHPGNSGSSYQQDVSDIEILRFLSVNGGIDDDLSRYALQQLLQTDLGNESKFKHYLLVLKSNPACEDLKEGLWLLLEKRSRYIPLIQLDELNKMIWGDGLEAEFRRRLSKQATVAGVVPYMQYLAVNNTWEPAPELLKAAVQITGMSEERDFKEVLTQACRNMGLDAAALASAGTPPGTPAGNDGPGFAD</sequence>
<evidence type="ECO:0000256" key="1">
    <source>
        <dbReference type="SAM" id="MobiDB-lite"/>
    </source>
</evidence>
<name>A0ABS5J1E6_9BACT</name>
<dbReference type="SUPFAM" id="SSF48371">
    <property type="entry name" value="ARM repeat"/>
    <property type="match status" value="1"/>
</dbReference>
<dbReference type="EMBL" id="JAGTXB010000007">
    <property type="protein sequence ID" value="MBS0029048.1"/>
    <property type="molecule type" value="Genomic_DNA"/>
</dbReference>
<dbReference type="Pfam" id="PF13646">
    <property type="entry name" value="HEAT_2"/>
    <property type="match status" value="1"/>
</dbReference>
<feature type="region of interest" description="Disordered" evidence="1">
    <location>
        <begin position="701"/>
        <end position="720"/>
    </location>
</feature>
<accession>A0ABS5J1E6</accession>
<keyword evidence="3" id="KW-1185">Reference proteome</keyword>
<dbReference type="InterPro" id="IPR016024">
    <property type="entry name" value="ARM-type_fold"/>
</dbReference>
<protein>
    <submittedName>
        <fullName evidence="2">HEAT repeat domain-containing protein</fullName>
    </submittedName>
</protein>
<organism evidence="2 3">
    <name type="scientific">Chitinophaga hostae</name>
    <dbReference type="NCBI Taxonomy" id="2831022"/>
    <lineage>
        <taxon>Bacteria</taxon>
        <taxon>Pseudomonadati</taxon>
        <taxon>Bacteroidota</taxon>
        <taxon>Chitinophagia</taxon>
        <taxon>Chitinophagales</taxon>
        <taxon>Chitinophagaceae</taxon>
        <taxon>Chitinophaga</taxon>
    </lineage>
</organism>
<evidence type="ECO:0000313" key="2">
    <source>
        <dbReference type="EMBL" id="MBS0029048.1"/>
    </source>
</evidence>
<gene>
    <name evidence="2" type="ORF">KE626_17130</name>
</gene>